<keyword evidence="2" id="KW-1185">Reference proteome</keyword>
<sequence length="295" mass="32579">MAIVTIKNDTCTAQVDTMGAQLLSMRFDDREYLWQRDERWWGRTSPILFPIVGNIRNGEAMSEQGPCHMKQHGVARNYEHRVVDVAADGTSATFELCDSSETREQYPYAFRLNMTYALVGEATLAQTFSVTNTGSVTLPFSVGGHPAFNIPVEGTDEAFDEYDFTFAEPWHAECPKIVEGGLADPTDTFVVLDGGDTLPLARSCFDYDTMVFNHVPGNTVSLTGRRSGHGVRVDFPGFDYLGVWSMAPDAPFVAIEPWTGHATLTTEDDVLEHKEGITLLAPGATDKRTFTITAF</sequence>
<dbReference type="InterPro" id="IPR014718">
    <property type="entry name" value="GH-type_carb-bd"/>
</dbReference>
<dbReference type="Proteomes" id="UP000546970">
    <property type="component" value="Unassembled WGS sequence"/>
</dbReference>
<evidence type="ECO:0000313" key="2">
    <source>
        <dbReference type="Proteomes" id="UP000546970"/>
    </source>
</evidence>
<dbReference type="GO" id="GO:0005975">
    <property type="term" value="P:carbohydrate metabolic process"/>
    <property type="evidence" value="ECO:0007669"/>
    <property type="project" value="InterPro"/>
</dbReference>
<dbReference type="AlphaFoldDB" id="A0A7X9UDC0"/>
<gene>
    <name evidence="1" type="ORF">HF320_07275</name>
</gene>
<name>A0A7X9UDC0_9ACTN</name>
<dbReference type="Gene3D" id="2.70.98.10">
    <property type="match status" value="1"/>
</dbReference>
<dbReference type="PANTHER" id="PTHR11122">
    <property type="entry name" value="APOSPORY-ASSOCIATED PROTEIN C-RELATED"/>
    <property type="match status" value="1"/>
</dbReference>
<comment type="caution">
    <text evidence="1">The sequence shown here is derived from an EMBL/GenBank/DDBJ whole genome shotgun (WGS) entry which is preliminary data.</text>
</comment>
<accession>A0A7X9UDC0</accession>
<protein>
    <submittedName>
        <fullName evidence="1">Aldose 1-epimerase family protein</fullName>
    </submittedName>
</protein>
<evidence type="ECO:0000313" key="1">
    <source>
        <dbReference type="EMBL" id="NMF56127.1"/>
    </source>
</evidence>
<dbReference type="GO" id="GO:0016853">
    <property type="term" value="F:isomerase activity"/>
    <property type="evidence" value="ECO:0007669"/>
    <property type="project" value="InterPro"/>
</dbReference>
<proteinExistence type="predicted"/>
<dbReference type="CDD" id="cd09024">
    <property type="entry name" value="Aldose_epim_lacX"/>
    <property type="match status" value="1"/>
</dbReference>
<dbReference type="PANTHER" id="PTHR11122:SF13">
    <property type="entry name" value="GLUCOSE-6-PHOSPHATE 1-EPIMERASE"/>
    <property type="match status" value="1"/>
</dbReference>
<dbReference type="EMBL" id="JABBCP010000006">
    <property type="protein sequence ID" value="NMF56127.1"/>
    <property type="molecule type" value="Genomic_DNA"/>
</dbReference>
<organism evidence="1 2">
    <name type="scientific">Collinsella acetigenes</name>
    <dbReference type="NCBI Taxonomy" id="2713419"/>
    <lineage>
        <taxon>Bacteria</taxon>
        <taxon>Bacillati</taxon>
        <taxon>Actinomycetota</taxon>
        <taxon>Coriobacteriia</taxon>
        <taxon>Coriobacteriales</taxon>
        <taxon>Coriobacteriaceae</taxon>
        <taxon>Collinsella</taxon>
    </lineage>
</organism>
<dbReference type="SUPFAM" id="SSF74650">
    <property type="entry name" value="Galactose mutarotase-like"/>
    <property type="match status" value="1"/>
</dbReference>
<reference evidence="1 2" key="1">
    <citation type="submission" date="2020-04" db="EMBL/GenBank/DDBJ databases">
        <title>Collinsella sp. KGMB02528 nov., an anaerobic actinobacterium isolated from human feces.</title>
        <authorList>
            <person name="Han K.-I."/>
            <person name="Eom M.K."/>
            <person name="Kim J.-S."/>
            <person name="Lee K.C."/>
            <person name="Suh M.K."/>
            <person name="Park S.-H."/>
            <person name="Lee J.H."/>
            <person name="Kang S.W."/>
            <person name="Park J.-E."/>
            <person name="Oh B.S."/>
            <person name="Yu S.Y."/>
            <person name="Choi S.-H."/>
            <person name="Lee D.H."/>
            <person name="Yoon H."/>
            <person name="Kim B.-Y."/>
            <person name="Lee J.H."/>
            <person name="Lee J.-S."/>
        </authorList>
    </citation>
    <scope>NUCLEOTIDE SEQUENCE [LARGE SCALE GENOMIC DNA]</scope>
    <source>
        <strain evidence="1 2">KGMB02528</strain>
    </source>
</reference>
<dbReference type="Pfam" id="PF01263">
    <property type="entry name" value="Aldose_epim"/>
    <property type="match status" value="1"/>
</dbReference>
<dbReference type="InterPro" id="IPR037481">
    <property type="entry name" value="LacX"/>
</dbReference>
<dbReference type="RefSeq" id="WP_169277736.1">
    <property type="nucleotide sequence ID" value="NZ_JABBCP010000006.1"/>
</dbReference>
<dbReference type="GO" id="GO:0030246">
    <property type="term" value="F:carbohydrate binding"/>
    <property type="evidence" value="ECO:0007669"/>
    <property type="project" value="InterPro"/>
</dbReference>
<dbReference type="InterPro" id="IPR008183">
    <property type="entry name" value="Aldose_1/G6P_1-epimerase"/>
</dbReference>
<dbReference type="InterPro" id="IPR011013">
    <property type="entry name" value="Gal_mutarotase_sf_dom"/>
</dbReference>